<accession>A0ABT6JIW6</accession>
<keyword evidence="2" id="KW-1185">Reference proteome</keyword>
<gene>
    <name evidence="1" type="ORF">QFW80_08005</name>
</gene>
<reference evidence="1 2" key="1">
    <citation type="submission" date="2023-04" db="EMBL/GenBank/DDBJ databases">
        <title>Luteimonas sp. M1R5S18.</title>
        <authorList>
            <person name="Sun J.-Q."/>
        </authorList>
    </citation>
    <scope>NUCLEOTIDE SEQUENCE [LARGE SCALE GENOMIC DNA]</scope>
    <source>
        <strain evidence="1 2">M1R5S18</strain>
    </source>
</reference>
<organism evidence="1 2">
    <name type="scientific">Luteimonas rhizosphaericola</name>
    <dbReference type="NCBI Taxonomy" id="3042024"/>
    <lineage>
        <taxon>Bacteria</taxon>
        <taxon>Pseudomonadati</taxon>
        <taxon>Pseudomonadota</taxon>
        <taxon>Gammaproteobacteria</taxon>
        <taxon>Lysobacterales</taxon>
        <taxon>Lysobacteraceae</taxon>
        <taxon>Luteimonas</taxon>
    </lineage>
</organism>
<proteinExistence type="predicted"/>
<dbReference type="Proteomes" id="UP001156831">
    <property type="component" value="Unassembled WGS sequence"/>
</dbReference>
<sequence length="180" mass="18994">MSDAHAAGATHVVAGDARLSVEFAFPAGDTVAVRYRLHNAGDAPFAVFDRGDRHAVLTGRQVAGDIGTPTFEITGGSVTLRHVARSPGSSPTGQTLPFTPLARRVQAGGAVEGMFRFQVPAAPPTRWRWCLGIASFAKGEGLRPDGDVAELWRADAAAVARQQVLCTPWFDVSAGRFEPG</sequence>
<evidence type="ECO:0000313" key="1">
    <source>
        <dbReference type="EMBL" id="MDH5830457.1"/>
    </source>
</evidence>
<name>A0ABT6JIW6_9GAMM</name>
<evidence type="ECO:0000313" key="2">
    <source>
        <dbReference type="Proteomes" id="UP001156831"/>
    </source>
</evidence>
<dbReference type="EMBL" id="JARXRN010000021">
    <property type="protein sequence ID" value="MDH5830457.1"/>
    <property type="molecule type" value="Genomic_DNA"/>
</dbReference>
<protein>
    <submittedName>
        <fullName evidence="1">Uncharacterized protein</fullName>
    </submittedName>
</protein>
<comment type="caution">
    <text evidence="1">The sequence shown here is derived from an EMBL/GenBank/DDBJ whole genome shotgun (WGS) entry which is preliminary data.</text>
</comment>
<dbReference type="RefSeq" id="WP_280601121.1">
    <property type="nucleotide sequence ID" value="NZ_JARXRN010000021.1"/>
</dbReference>